<keyword evidence="2" id="KW-1185">Reference proteome</keyword>
<evidence type="ECO:0000313" key="2">
    <source>
        <dbReference type="Proteomes" id="UP000320011"/>
    </source>
</evidence>
<evidence type="ECO:0008006" key="3">
    <source>
        <dbReference type="Google" id="ProtNLM"/>
    </source>
</evidence>
<protein>
    <recommendedName>
        <fullName evidence="3">PRC-barrel domain containing protein</fullName>
    </recommendedName>
</protein>
<sequence>MRGAELIGCRVVDPRGRDVGHVHDLVFRHEHPGDEDDAPRFELAGLECGKAGIGDRLGYTRDAMAGPWPLTALFRWLGRRSLFVPWTEVSTVDRPCIHIRCTREQLRPFVEVEDS</sequence>
<reference evidence="1 2" key="2">
    <citation type="submission" date="2019-08" db="EMBL/GenBank/DDBJ databases">
        <title>Amycolatopsis acidicola sp. nov., isolated from peat swamp forest soil.</title>
        <authorList>
            <person name="Srisuk N."/>
        </authorList>
    </citation>
    <scope>NUCLEOTIDE SEQUENCE [LARGE SCALE GENOMIC DNA]</scope>
    <source>
        <strain evidence="1 2">TBRC 6029</strain>
    </source>
</reference>
<proteinExistence type="predicted"/>
<dbReference type="RefSeq" id="WP_144590221.1">
    <property type="nucleotide sequence ID" value="NZ_VJWX01000201.1"/>
</dbReference>
<gene>
    <name evidence="1" type="ORF">FNH05_19960</name>
</gene>
<evidence type="ECO:0000313" key="1">
    <source>
        <dbReference type="EMBL" id="TVT46409.1"/>
    </source>
</evidence>
<reference evidence="1 2" key="1">
    <citation type="submission" date="2019-07" db="EMBL/GenBank/DDBJ databases">
        <authorList>
            <person name="Duangmal K."/>
            <person name="Teo W.F.A."/>
        </authorList>
    </citation>
    <scope>NUCLEOTIDE SEQUENCE [LARGE SCALE GENOMIC DNA]</scope>
    <source>
        <strain evidence="1 2">TBRC 6029</strain>
    </source>
</reference>
<dbReference type="OrthoDB" id="3430164at2"/>
<organism evidence="1 2">
    <name type="scientific">Amycolatopsis rhizosphaerae</name>
    <dbReference type="NCBI Taxonomy" id="2053003"/>
    <lineage>
        <taxon>Bacteria</taxon>
        <taxon>Bacillati</taxon>
        <taxon>Actinomycetota</taxon>
        <taxon>Actinomycetes</taxon>
        <taxon>Pseudonocardiales</taxon>
        <taxon>Pseudonocardiaceae</taxon>
        <taxon>Amycolatopsis</taxon>
    </lineage>
</organism>
<name>A0A558CCB3_9PSEU</name>
<comment type="caution">
    <text evidence="1">The sequence shown here is derived from an EMBL/GenBank/DDBJ whole genome shotgun (WGS) entry which is preliminary data.</text>
</comment>
<accession>A0A558CCB3</accession>
<dbReference type="Proteomes" id="UP000320011">
    <property type="component" value="Unassembled WGS sequence"/>
</dbReference>
<dbReference type="AlphaFoldDB" id="A0A558CCB3"/>
<dbReference type="EMBL" id="VJWX01000201">
    <property type="protein sequence ID" value="TVT46409.1"/>
    <property type="molecule type" value="Genomic_DNA"/>
</dbReference>